<dbReference type="Pfam" id="PF19425">
    <property type="entry name" value="Csd3_N2"/>
    <property type="match status" value="1"/>
</dbReference>
<proteinExistence type="predicted"/>
<keyword evidence="8" id="KW-0472">Membrane</keyword>
<evidence type="ECO:0000259" key="9">
    <source>
        <dbReference type="Pfam" id="PF01551"/>
    </source>
</evidence>
<evidence type="ECO:0000256" key="6">
    <source>
        <dbReference type="ARBA" id="ARBA00022833"/>
    </source>
</evidence>
<evidence type="ECO:0000256" key="3">
    <source>
        <dbReference type="ARBA" id="ARBA00022670"/>
    </source>
</evidence>
<organism evidence="12">
    <name type="scientific">hydrothermal vent metagenome</name>
    <dbReference type="NCBI Taxonomy" id="652676"/>
    <lineage>
        <taxon>unclassified sequences</taxon>
        <taxon>metagenomes</taxon>
        <taxon>ecological metagenomes</taxon>
    </lineage>
</organism>
<dbReference type="Gene3D" id="2.70.70.10">
    <property type="entry name" value="Glucose Permease (Domain IIA)"/>
    <property type="match status" value="1"/>
</dbReference>
<dbReference type="Gene3D" id="3.10.450.350">
    <property type="match status" value="2"/>
</dbReference>
<evidence type="ECO:0000256" key="8">
    <source>
        <dbReference type="SAM" id="Phobius"/>
    </source>
</evidence>
<evidence type="ECO:0000313" key="12">
    <source>
        <dbReference type="EMBL" id="VAW90824.1"/>
    </source>
</evidence>
<dbReference type="GO" id="GO:0030313">
    <property type="term" value="C:cell envelope"/>
    <property type="evidence" value="ECO:0007669"/>
    <property type="project" value="UniProtKB-SubCell"/>
</dbReference>
<keyword evidence="4" id="KW-0479">Metal-binding</keyword>
<dbReference type="PANTHER" id="PTHR21666">
    <property type="entry name" value="PEPTIDASE-RELATED"/>
    <property type="match status" value="1"/>
</dbReference>
<dbReference type="FunFam" id="2.70.70.10:FF:000002">
    <property type="entry name" value="Murein DD-endopeptidase MepM"/>
    <property type="match status" value="1"/>
</dbReference>
<sequence length="508" mass="57445">MNYNSFLKKDYKNISLTNPKGKYQEWQQPSPRIKRSHIILLVCFLIILSGTLIFNSGPAEATRNITIEPQNETENGQVTIALPLNFNNDTSYIDEPDVEMPNFNKPDIETIIKTIDAKNKTSFGDQSTLTSTLLQEKKSIFAKLKWSSHKVKTGQSFALIFKKAKLNPRELHSIISLGESTKALKSIKPGQEIKFRISENGSLQELVYVQNSLSSLHVMKFNDGYQAVAIAKSIEKRITHAQVTIQNSLFEAGLSAGLSNSIIMDLAGIFGWDIDFALDIRSGDHFSVVYEEHFLEGEKIRDGAILAVEFVNQNRSYKAIRYTDKKNRTDYYTPEGLSMRKAFLRTPVDFRRISSRFGKRKHPILNYMRLHKGVDYVARRGTPVRASGNGKVIHKKRKGGYGRAIIIKHGGKYSTLYAHLNGYKKGLKVGQKVKQGQTIAYVGSSGRSTGPHLHYEFRVNGVHRNPLTVKLPNARPINKKFKTEYLLYATKMIAQLDSYKQIKVALNP</sequence>
<dbReference type="GO" id="GO:0004222">
    <property type="term" value="F:metalloendopeptidase activity"/>
    <property type="evidence" value="ECO:0007669"/>
    <property type="project" value="TreeGrafter"/>
</dbReference>
<protein>
    <submittedName>
        <fullName evidence="12">Peptidase, M23/M37 family</fullName>
    </submittedName>
</protein>
<keyword evidence="5" id="KW-0378">Hydrolase</keyword>
<evidence type="ECO:0000256" key="1">
    <source>
        <dbReference type="ARBA" id="ARBA00001947"/>
    </source>
</evidence>
<evidence type="ECO:0000259" key="10">
    <source>
        <dbReference type="Pfam" id="PF04225"/>
    </source>
</evidence>
<dbReference type="InterPro" id="IPR045834">
    <property type="entry name" value="Csd3_N2"/>
</dbReference>
<keyword evidence="8" id="KW-0812">Transmembrane</keyword>
<evidence type="ECO:0000256" key="5">
    <source>
        <dbReference type="ARBA" id="ARBA00022801"/>
    </source>
</evidence>
<dbReference type="CDD" id="cd12797">
    <property type="entry name" value="M23_peptidase"/>
    <property type="match status" value="1"/>
</dbReference>
<accession>A0A3B1AAT1</accession>
<feature type="domain" description="Opacity-associated protein A LysM-like" evidence="10">
    <location>
        <begin position="145"/>
        <end position="224"/>
    </location>
</feature>
<comment type="subcellular location">
    <subcellularLocation>
        <location evidence="2">Cell envelope</location>
    </subcellularLocation>
</comment>
<feature type="transmembrane region" description="Helical" evidence="8">
    <location>
        <begin position="38"/>
        <end position="57"/>
    </location>
</feature>
<dbReference type="GO" id="GO:0006508">
    <property type="term" value="P:proteolysis"/>
    <property type="evidence" value="ECO:0007669"/>
    <property type="project" value="UniProtKB-KW"/>
</dbReference>
<dbReference type="Pfam" id="PF04225">
    <property type="entry name" value="LysM_OapA"/>
    <property type="match status" value="1"/>
</dbReference>
<dbReference type="EMBL" id="UOFS01000003">
    <property type="protein sequence ID" value="VAW90824.1"/>
    <property type="molecule type" value="Genomic_DNA"/>
</dbReference>
<evidence type="ECO:0000259" key="11">
    <source>
        <dbReference type="Pfam" id="PF19425"/>
    </source>
</evidence>
<dbReference type="InterPro" id="IPR050570">
    <property type="entry name" value="Cell_wall_metabolism_enzyme"/>
</dbReference>
<reference evidence="12" key="1">
    <citation type="submission" date="2018-06" db="EMBL/GenBank/DDBJ databases">
        <authorList>
            <person name="Zhirakovskaya E."/>
        </authorList>
    </citation>
    <scope>NUCLEOTIDE SEQUENCE</scope>
</reference>
<dbReference type="GO" id="GO:0046872">
    <property type="term" value="F:metal ion binding"/>
    <property type="evidence" value="ECO:0007669"/>
    <property type="project" value="UniProtKB-KW"/>
</dbReference>
<dbReference type="InterPro" id="IPR016047">
    <property type="entry name" value="M23ase_b-sheet_dom"/>
</dbReference>
<keyword evidence="6" id="KW-0862">Zinc</keyword>
<comment type="cofactor">
    <cofactor evidence="1">
        <name>Zn(2+)</name>
        <dbReference type="ChEBI" id="CHEBI:29105"/>
    </cofactor>
</comment>
<dbReference type="PANTHER" id="PTHR21666:SF288">
    <property type="entry name" value="CELL DIVISION PROTEIN YTFB"/>
    <property type="match status" value="1"/>
</dbReference>
<keyword evidence="7" id="KW-0482">Metalloprotease</keyword>
<name>A0A3B1AAT1_9ZZZZ</name>
<evidence type="ECO:0000256" key="4">
    <source>
        <dbReference type="ARBA" id="ARBA00022723"/>
    </source>
</evidence>
<dbReference type="InterPro" id="IPR007340">
    <property type="entry name" value="LysM_Opacity-associatedA"/>
</dbReference>
<feature type="domain" description="M23ase beta-sheet core" evidence="9">
    <location>
        <begin position="370"/>
        <end position="466"/>
    </location>
</feature>
<feature type="domain" description="Csd3-like second N-terminal" evidence="11">
    <location>
        <begin position="242"/>
        <end position="357"/>
    </location>
</feature>
<evidence type="ECO:0000256" key="2">
    <source>
        <dbReference type="ARBA" id="ARBA00004196"/>
    </source>
</evidence>
<keyword evidence="8" id="KW-1133">Transmembrane helix</keyword>
<dbReference type="Pfam" id="PF01551">
    <property type="entry name" value="Peptidase_M23"/>
    <property type="match status" value="1"/>
</dbReference>
<dbReference type="AlphaFoldDB" id="A0A3B1AAT1"/>
<evidence type="ECO:0000256" key="7">
    <source>
        <dbReference type="ARBA" id="ARBA00023049"/>
    </source>
</evidence>
<gene>
    <name evidence="12" type="ORF">MNBD_GAMMA22-1253</name>
</gene>
<keyword evidence="3" id="KW-0645">Protease</keyword>
<dbReference type="GO" id="GO:0042834">
    <property type="term" value="F:peptidoglycan binding"/>
    <property type="evidence" value="ECO:0007669"/>
    <property type="project" value="InterPro"/>
</dbReference>
<dbReference type="InterPro" id="IPR011055">
    <property type="entry name" value="Dup_hybrid_motif"/>
</dbReference>
<dbReference type="SUPFAM" id="SSF51261">
    <property type="entry name" value="Duplicated hybrid motif"/>
    <property type="match status" value="1"/>
</dbReference>